<dbReference type="Gramene" id="ONI19923">
    <property type="protein sequence ID" value="ONI19923"/>
    <property type="gene ID" value="PRUPE_3G305200"/>
</dbReference>
<dbReference type="EMBL" id="CM007653">
    <property type="protein sequence ID" value="ONI19923.1"/>
    <property type="molecule type" value="Genomic_DNA"/>
</dbReference>
<keyword evidence="2" id="KW-0677">Repeat</keyword>
<dbReference type="Gramene" id="ONI19922">
    <property type="protein sequence ID" value="ONI19922"/>
    <property type="gene ID" value="PRUPE_3G305200"/>
</dbReference>
<dbReference type="AlphaFoldDB" id="A0A251Q813"/>
<dbReference type="Gene3D" id="2.120.10.80">
    <property type="entry name" value="Kelch-type beta propeller"/>
    <property type="match status" value="1"/>
</dbReference>
<dbReference type="InterPro" id="IPR052439">
    <property type="entry name" value="F-box/Kelch-repeat"/>
</dbReference>
<dbReference type="PANTHER" id="PTHR46122">
    <property type="entry name" value="GALACTOSE OXIDASE/KELCH REPEAT PROTEIN-RELATED"/>
    <property type="match status" value="1"/>
</dbReference>
<name>A0A251Q813_PRUPE</name>
<dbReference type="SMR" id="A0A251Q813"/>
<protein>
    <recommendedName>
        <fullName evidence="5">F-box domain-containing protein</fullName>
    </recommendedName>
</protein>
<sequence>MSNEKQMVGTEEESREFFNVVSCKKWVLASNVGDHSTTSFGVSSHTTPPEKVRILSETNPRVEGLSCHGLPSQQHRLDVGGSGSFGTAPFKPQDADYAIPPLIDEVEALILARVPRSKYHNFCSVNKRFLALLKSGELYKIRTELGIKEPSVFVSHYGEDTWWEFDRQFRSCRKLPILPSDTCFTTGDRESLCVGTHLIVSGKEMEGVVVWRYDMEANQWSKGPCMINPRCMFASASCGSYGYVAGGVGIASGWKAMNSAERYNPNTKSWEPLPDMKRKRRNCSGCYLANKFFVIGGKDWDGNDLKCVEAFDVEKNTWDLIPDMLEADWANLNNPSPPLIAVLANELYSLETSTNELKVYLKKSKSWKKLGVVPVRADATSGWGIAFKSLGDELLVIQSSSNEFAGPARICTCCPDPNAEELQWQVLEHGHTHPTRFIVNCSVMAA</sequence>
<dbReference type="OrthoDB" id="191037at2759"/>
<keyword evidence="4" id="KW-1185">Reference proteome</keyword>
<dbReference type="Proteomes" id="UP000006882">
    <property type="component" value="Chromosome G3"/>
</dbReference>
<dbReference type="SMART" id="SM00612">
    <property type="entry name" value="Kelch"/>
    <property type="match status" value="3"/>
</dbReference>
<evidence type="ECO:0000256" key="1">
    <source>
        <dbReference type="ARBA" id="ARBA00022441"/>
    </source>
</evidence>
<dbReference type="EMBL" id="CM007653">
    <property type="protein sequence ID" value="ONI19922.1"/>
    <property type="molecule type" value="Genomic_DNA"/>
</dbReference>
<keyword evidence="1" id="KW-0880">Kelch repeat</keyword>
<dbReference type="InterPro" id="IPR006652">
    <property type="entry name" value="Kelch_1"/>
</dbReference>
<dbReference type="SUPFAM" id="SSF117281">
    <property type="entry name" value="Kelch motif"/>
    <property type="match status" value="1"/>
</dbReference>
<proteinExistence type="predicted"/>
<reference evidence="3 4" key="1">
    <citation type="journal article" date="2013" name="Nat. Genet.">
        <title>The high-quality draft genome of peach (Prunus persica) identifies unique patterns of genetic diversity, domestication and genome evolution.</title>
        <authorList>
            <consortium name="International Peach Genome Initiative"/>
            <person name="Verde I."/>
            <person name="Abbott A.G."/>
            <person name="Scalabrin S."/>
            <person name="Jung S."/>
            <person name="Shu S."/>
            <person name="Marroni F."/>
            <person name="Zhebentyayeva T."/>
            <person name="Dettori M.T."/>
            <person name="Grimwood J."/>
            <person name="Cattonaro F."/>
            <person name="Zuccolo A."/>
            <person name="Rossini L."/>
            <person name="Jenkins J."/>
            <person name="Vendramin E."/>
            <person name="Meisel L.A."/>
            <person name="Decroocq V."/>
            <person name="Sosinski B."/>
            <person name="Prochnik S."/>
            <person name="Mitros T."/>
            <person name="Policriti A."/>
            <person name="Cipriani G."/>
            <person name="Dondini L."/>
            <person name="Ficklin S."/>
            <person name="Goodstein D.M."/>
            <person name="Xuan P."/>
            <person name="Del Fabbro C."/>
            <person name="Aramini V."/>
            <person name="Copetti D."/>
            <person name="Gonzalez S."/>
            <person name="Horner D.S."/>
            <person name="Falchi R."/>
            <person name="Lucas S."/>
            <person name="Mica E."/>
            <person name="Maldonado J."/>
            <person name="Lazzari B."/>
            <person name="Bielenberg D."/>
            <person name="Pirona R."/>
            <person name="Miculan M."/>
            <person name="Barakat A."/>
            <person name="Testolin R."/>
            <person name="Stella A."/>
            <person name="Tartarini S."/>
            <person name="Tonutti P."/>
            <person name="Arus P."/>
            <person name="Orellana A."/>
            <person name="Wells C."/>
            <person name="Main D."/>
            <person name="Vizzotto G."/>
            <person name="Silva H."/>
            <person name="Salamini F."/>
            <person name="Schmutz J."/>
            <person name="Morgante M."/>
            <person name="Rokhsar D.S."/>
        </authorList>
    </citation>
    <scope>NUCLEOTIDE SEQUENCE [LARGE SCALE GENOMIC DNA]</scope>
    <source>
        <strain evidence="4">cv. Nemared</strain>
    </source>
</reference>
<dbReference type="GO" id="GO:0005634">
    <property type="term" value="C:nucleus"/>
    <property type="evidence" value="ECO:0007669"/>
    <property type="project" value="UniProtKB-ARBA"/>
</dbReference>
<dbReference type="GO" id="GO:0005829">
    <property type="term" value="C:cytosol"/>
    <property type="evidence" value="ECO:0000318"/>
    <property type="project" value="GO_Central"/>
</dbReference>
<organism evidence="3 4">
    <name type="scientific">Prunus persica</name>
    <name type="common">Peach</name>
    <name type="synonym">Amygdalus persica</name>
    <dbReference type="NCBI Taxonomy" id="3760"/>
    <lineage>
        <taxon>Eukaryota</taxon>
        <taxon>Viridiplantae</taxon>
        <taxon>Streptophyta</taxon>
        <taxon>Embryophyta</taxon>
        <taxon>Tracheophyta</taxon>
        <taxon>Spermatophyta</taxon>
        <taxon>Magnoliopsida</taxon>
        <taxon>eudicotyledons</taxon>
        <taxon>Gunneridae</taxon>
        <taxon>Pentapetalae</taxon>
        <taxon>rosids</taxon>
        <taxon>fabids</taxon>
        <taxon>Rosales</taxon>
        <taxon>Rosaceae</taxon>
        <taxon>Amygdaloideae</taxon>
        <taxon>Amygdaleae</taxon>
        <taxon>Prunus</taxon>
    </lineage>
</organism>
<accession>A0A251Q813</accession>
<evidence type="ECO:0000313" key="3">
    <source>
        <dbReference type="EMBL" id="ONI19922.1"/>
    </source>
</evidence>
<dbReference type="eggNOG" id="KOG1072">
    <property type="taxonomic scope" value="Eukaryota"/>
</dbReference>
<dbReference type="Pfam" id="PF01344">
    <property type="entry name" value="Kelch_1"/>
    <property type="match status" value="2"/>
</dbReference>
<gene>
    <name evidence="3" type="ORF">PRUPE_3G305200</name>
</gene>
<dbReference type="InterPro" id="IPR015915">
    <property type="entry name" value="Kelch-typ_b-propeller"/>
</dbReference>
<evidence type="ECO:0000256" key="2">
    <source>
        <dbReference type="ARBA" id="ARBA00022737"/>
    </source>
</evidence>
<evidence type="ECO:0000313" key="4">
    <source>
        <dbReference type="Proteomes" id="UP000006882"/>
    </source>
</evidence>
<evidence type="ECO:0008006" key="5">
    <source>
        <dbReference type="Google" id="ProtNLM"/>
    </source>
</evidence>
<reference evidence="3" key="2">
    <citation type="submission" date="2016-12" db="EMBL/GenBank/DDBJ databases">
        <title>WGS assembly of Prunus persica.</title>
        <authorList>
            <person name="Verde I."/>
            <person name="Jenkins J."/>
            <person name="Dondini L."/>
            <person name="Micali S."/>
            <person name="Pagliarani G."/>
            <person name="Vendramin E."/>
            <person name="Paris R."/>
            <person name="Aramini V."/>
            <person name="Gazza L."/>
            <person name="Rossini L."/>
            <person name="Bassi D."/>
            <person name="Troggio M."/>
            <person name="Shu S."/>
            <person name="Grimwood J.H."/>
            <person name="Tartarini S."/>
            <person name="Dettori M.T."/>
            <person name="Schmutz J."/>
        </authorList>
    </citation>
    <scope>NUCLEOTIDE SEQUENCE</scope>
</reference>
<dbReference type="PANTHER" id="PTHR46122:SF5">
    <property type="entry name" value="F-BOX DOMAIN-CONTAINING PROTEIN"/>
    <property type="match status" value="1"/>
</dbReference>